<dbReference type="SUPFAM" id="SSF52540">
    <property type="entry name" value="P-loop containing nucleoside triphosphate hydrolases"/>
    <property type="match status" value="1"/>
</dbReference>
<name>A0A3E0GX89_9PSEU</name>
<accession>A0A3E0GX89</accession>
<dbReference type="PANTHER" id="PTHR30121">
    <property type="entry name" value="UNCHARACTERIZED PROTEIN YJGR-RELATED"/>
    <property type="match status" value="1"/>
</dbReference>
<evidence type="ECO:0000313" key="2">
    <source>
        <dbReference type="EMBL" id="REH30686.1"/>
    </source>
</evidence>
<dbReference type="InterPro" id="IPR002789">
    <property type="entry name" value="HerA_central"/>
</dbReference>
<evidence type="ECO:0000313" key="3">
    <source>
        <dbReference type="Proteomes" id="UP000256269"/>
    </source>
</evidence>
<dbReference type="RefSeq" id="WP_246016219.1">
    <property type="nucleotide sequence ID" value="NZ_CP144375.1"/>
</dbReference>
<dbReference type="Gene3D" id="3.40.50.300">
    <property type="entry name" value="P-loop containing nucleotide triphosphate hydrolases"/>
    <property type="match status" value="2"/>
</dbReference>
<dbReference type="PANTHER" id="PTHR30121:SF6">
    <property type="entry name" value="SLR6007 PROTEIN"/>
    <property type="match status" value="1"/>
</dbReference>
<gene>
    <name evidence="2" type="ORF">BCF44_12344</name>
</gene>
<keyword evidence="2" id="KW-0378">Hydrolase</keyword>
<dbReference type="InterPro" id="IPR027417">
    <property type="entry name" value="P-loop_NTPase"/>
</dbReference>
<keyword evidence="2" id="KW-0067">ATP-binding</keyword>
<dbReference type="Pfam" id="PF01935">
    <property type="entry name" value="DUF87"/>
    <property type="match status" value="1"/>
</dbReference>
<dbReference type="Proteomes" id="UP000256269">
    <property type="component" value="Unassembled WGS sequence"/>
</dbReference>
<organism evidence="2 3">
    <name type="scientific">Kutzneria buriramensis</name>
    <dbReference type="NCBI Taxonomy" id="1045776"/>
    <lineage>
        <taxon>Bacteria</taxon>
        <taxon>Bacillati</taxon>
        <taxon>Actinomycetota</taxon>
        <taxon>Actinomycetes</taxon>
        <taxon>Pseudonocardiales</taxon>
        <taxon>Pseudonocardiaceae</taxon>
        <taxon>Kutzneria</taxon>
    </lineage>
</organism>
<protein>
    <submittedName>
        <fullName evidence="2">DNA helicase HerA-like ATPase</fullName>
    </submittedName>
</protein>
<dbReference type="AlphaFoldDB" id="A0A3E0GX89"/>
<reference evidence="2 3" key="1">
    <citation type="submission" date="2018-08" db="EMBL/GenBank/DDBJ databases">
        <title>Genomic Encyclopedia of Archaeal and Bacterial Type Strains, Phase II (KMG-II): from individual species to whole genera.</title>
        <authorList>
            <person name="Goeker M."/>
        </authorList>
    </citation>
    <scope>NUCLEOTIDE SEQUENCE [LARGE SCALE GENOMIC DNA]</scope>
    <source>
        <strain evidence="2 3">DSM 45791</strain>
    </source>
</reference>
<keyword evidence="2" id="KW-0547">Nucleotide-binding</keyword>
<sequence length="950" mass="103717">MHILDHVAVVRLQQVPRHTDDAKPDPSSSQIFAALAAAHAELRTRSEAALLFAWYRPKLGGPVQILLGGRPWCPALSDGPSAMELGQVPVAYPPGARGTRVDADVLGRAWRDLPAWVRCTGTVDPLWTSQAEEATSAPRRGGFDDYVAHLRTPFVWLIIARPVDVTTVREELADLEAAFPGLRQRENSAQAQIDLARTQTRYRELSRALAAGVWDVEVLVGADTPTKAHRAAALLCSASDLDDLPYLLAPGDKATDLTTASRPTDTTLVSDRGQQPGLRAAAAVVRASGEFLAAIARPPRRELPGIRLVERAEFDLTPDHHGDDSNTVMLGSILDDADEEAGEFTVSTATLNRHVLTTGATGSGKSQTTRHLLEQLHHQQVPWLVIEPAKTEYIGMAGRIGADQVVVLHPGDPDAVPYGLNPLHPEPGFPLQTHIDLLRALFLAAFEADEPFPQVLSQALDRCYRDLGWDPTISASRLSGITPRYPRLADLHSTALEVVEGIGYGKEVSDNVRGFVDVRLRSLRLGTPGRFFDGHYPISISDLLRRNVVLEIEDVGEDGDKAFLMGALLIRIVEHLRVRHTKEPTVGLRHVTVIEEAHRLLRRATPGSPTAHAVELFTALLAEIRAYGEGIVVAEQIPDKIVPDVIKNTALKIVHRLPGQDDRDAVGATMNLDPAQSRHVVSLPPGRAAVFADGMDRPIRITVPYGEPRETRPAGPVPQIAVDRASAGPLLTARQLAETEGLAEDPELVLWIELLTVAHLTGRPSPNPSRDWCMALMSRASHEIISHAILHQINDAIDARYTSLTYYFQPEELATHLAGIALRALDGGISVCDGSDVEWQAGRYRWVDVLRALSAYEGDGQHPDTDQWAERGLYLTSATVVEQLEQLEAHPDSWRPGTTIITGGIPSRYELAVAQLSSAGDDEARLVEATWFLDLATTWPLAVITEPRKI</sequence>
<dbReference type="EMBL" id="QUNO01000023">
    <property type="protein sequence ID" value="REH30686.1"/>
    <property type="molecule type" value="Genomic_DNA"/>
</dbReference>
<dbReference type="InterPro" id="IPR051162">
    <property type="entry name" value="T4SS_component"/>
</dbReference>
<keyword evidence="2" id="KW-0347">Helicase</keyword>
<proteinExistence type="predicted"/>
<dbReference type="GO" id="GO:0004386">
    <property type="term" value="F:helicase activity"/>
    <property type="evidence" value="ECO:0007669"/>
    <property type="project" value="UniProtKB-KW"/>
</dbReference>
<feature type="domain" description="Helicase HerA central" evidence="1">
    <location>
        <begin position="349"/>
        <end position="430"/>
    </location>
</feature>
<evidence type="ECO:0000259" key="1">
    <source>
        <dbReference type="Pfam" id="PF01935"/>
    </source>
</evidence>
<keyword evidence="3" id="KW-1185">Reference proteome</keyword>
<comment type="caution">
    <text evidence="2">The sequence shown here is derived from an EMBL/GenBank/DDBJ whole genome shotgun (WGS) entry which is preliminary data.</text>
</comment>